<reference evidence="4 5" key="1">
    <citation type="submission" date="2018-12" db="EMBL/GenBank/DDBJ databases">
        <authorList>
            <consortium name="Pathogen Informatics"/>
        </authorList>
    </citation>
    <scope>NUCLEOTIDE SEQUENCE [LARGE SCALE GENOMIC DNA]</scope>
    <source>
        <strain evidence="4 5">NCTC13193</strain>
    </source>
</reference>
<dbReference type="InterPro" id="IPR011707">
    <property type="entry name" value="Cu-oxidase-like_N"/>
</dbReference>
<feature type="chain" id="PRO_5019013173" evidence="2">
    <location>
        <begin position="29"/>
        <end position="183"/>
    </location>
</feature>
<dbReference type="InterPro" id="IPR006311">
    <property type="entry name" value="TAT_signal"/>
</dbReference>
<dbReference type="EMBL" id="LR134492">
    <property type="protein sequence ID" value="VEI75231.1"/>
    <property type="molecule type" value="Genomic_DNA"/>
</dbReference>
<dbReference type="GO" id="GO:0030288">
    <property type="term" value="C:outer membrane-bounded periplasmic space"/>
    <property type="evidence" value="ECO:0007669"/>
    <property type="project" value="TreeGrafter"/>
</dbReference>
<evidence type="ECO:0000313" key="4">
    <source>
        <dbReference type="EMBL" id="VEI75231.1"/>
    </source>
</evidence>
<dbReference type="Proteomes" id="UP000270487">
    <property type="component" value="Chromosome"/>
</dbReference>
<dbReference type="AlphaFoldDB" id="A0A448T5M8"/>
<organism evidence="4 5">
    <name type="scientific">Serratia fonticola</name>
    <dbReference type="NCBI Taxonomy" id="47917"/>
    <lineage>
        <taxon>Bacteria</taxon>
        <taxon>Pseudomonadati</taxon>
        <taxon>Pseudomonadota</taxon>
        <taxon>Gammaproteobacteria</taxon>
        <taxon>Enterobacterales</taxon>
        <taxon>Yersiniaceae</taxon>
        <taxon>Serratia</taxon>
    </lineage>
</organism>
<dbReference type="NCBIfam" id="TIGR01409">
    <property type="entry name" value="TAT_signal_seq"/>
    <property type="match status" value="1"/>
</dbReference>
<dbReference type="PROSITE" id="PS51318">
    <property type="entry name" value="TAT"/>
    <property type="match status" value="1"/>
</dbReference>
<gene>
    <name evidence="4" type="primary">cueO_2</name>
    <name evidence="4" type="ORF">NCTC13193_04892</name>
</gene>
<sequence>MLRRDFIKLTAAIGAASALPLWSRAAWAADRPALPIPPILTPDAQGKIALALQTGEMNWLPNVATRTWGINGALLGPAVRLQRGKPVTVDISNKLPEASTVHWHGLEIPGNVDGGPQALIQPGTTRTVSFTADQPASTCWFHPHTHGKTGEQVMKGLGDWCCWKMTKAASCPCRKPGEQMIFP</sequence>
<protein>
    <submittedName>
        <fullName evidence="4">Copper efflux oxidase</fullName>
    </submittedName>
</protein>
<dbReference type="Gene3D" id="2.60.40.420">
    <property type="entry name" value="Cupredoxins - blue copper proteins"/>
    <property type="match status" value="1"/>
</dbReference>
<dbReference type="InterPro" id="IPR045087">
    <property type="entry name" value="Cu-oxidase_fam"/>
</dbReference>
<dbReference type="PANTHER" id="PTHR11709:SF2">
    <property type="entry name" value="MULTICOPPER OXIDASE LPR1"/>
    <property type="match status" value="1"/>
</dbReference>
<dbReference type="InterPro" id="IPR019546">
    <property type="entry name" value="TAT_signal_bac_arc"/>
</dbReference>
<dbReference type="InterPro" id="IPR008972">
    <property type="entry name" value="Cupredoxin"/>
</dbReference>
<evidence type="ECO:0000256" key="1">
    <source>
        <dbReference type="ARBA" id="ARBA00022729"/>
    </source>
</evidence>
<proteinExistence type="predicted"/>
<evidence type="ECO:0000256" key="2">
    <source>
        <dbReference type="SAM" id="SignalP"/>
    </source>
</evidence>
<evidence type="ECO:0000259" key="3">
    <source>
        <dbReference type="Pfam" id="PF07732"/>
    </source>
</evidence>
<accession>A0A448T5M8</accession>
<feature type="domain" description="Plastocyanin-like" evidence="3">
    <location>
        <begin position="53"/>
        <end position="153"/>
    </location>
</feature>
<dbReference type="PANTHER" id="PTHR11709">
    <property type="entry name" value="MULTI-COPPER OXIDASE"/>
    <property type="match status" value="1"/>
</dbReference>
<name>A0A448T5M8_SERFO</name>
<dbReference type="GO" id="GO:0004322">
    <property type="term" value="F:ferroxidase activity"/>
    <property type="evidence" value="ECO:0007669"/>
    <property type="project" value="TreeGrafter"/>
</dbReference>
<evidence type="ECO:0000313" key="5">
    <source>
        <dbReference type="Proteomes" id="UP000270487"/>
    </source>
</evidence>
<dbReference type="Pfam" id="PF07732">
    <property type="entry name" value="Cu-oxidase_3"/>
    <property type="match status" value="1"/>
</dbReference>
<dbReference type="SUPFAM" id="SSF49503">
    <property type="entry name" value="Cupredoxins"/>
    <property type="match status" value="1"/>
</dbReference>
<dbReference type="GO" id="GO:0005507">
    <property type="term" value="F:copper ion binding"/>
    <property type="evidence" value="ECO:0007669"/>
    <property type="project" value="InterPro"/>
</dbReference>
<feature type="signal peptide" evidence="2">
    <location>
        <begin position="1"/>
        <end position="28"/>
    </location>
</feature>
<keyword evidence="1 2" id="KW-0732">Signal</keyword>